<evidence type="ECO:0000313" key="9">
    <source>
        <dbReference type="EMBL" id="OAA33830.1"/>
    </source>
</evidence>
<evidence type="ECO:0000256" key="4">
    <source>
        <dbReference type="ARBA" id="ARBA00024804"/>
    </source>
</evidence>
<organism evidence="9 10">
    <name type="scientific">Moelleriella libera RCEF 2490</name>
    <dbReference type="NCBI Taxonomy" id="1081109"/>
    <lineage>
        <taxon>Eukaryota</taxon>
        <taxon>Fungi</taxon>
        <taxon>Dikarya</taxon>
        <taxon>Ascomycota</taxon>
        <taxon>Pezizomycotina</taxon>
        <taxon>Sordariomycetes</taxon>
        <taxon>Hypocreomycetidae</taxon>
        <taxon>Hypocreales</taxon>
        <taxon>Clavicipitaceae</taxon>
        <taxon>Moelleriella</taxon>
    </lineage>
</organism>
<keyword evidence="7" id="KW-0256">Endoplasmic reticulum</keyword>
<evidence type="ECO:0000259" key="8">
    <source>
        <dbReference type="Pfam" id="PF04101"/>
    </source>
</evidence>
<dbReference type="Pfam" id="PF04101">
    <property type="entry name" value="Glyco_tran_28_C"/>
    <property type="match status" value="1"/>
</dbReference>
<keyword evidence="10" id="KW-1185">Reference proteome</keyword>
<dbReference type="STRING" id="1081109.A0A166VMR3"/>
<keyword evidence="7" id="KW-0328">Glycosyltransferase</keyword>
<comment type="caution">
    <text evidence="9">The sequence shown here is derived from an EMBL/GenBank/DDBJ whole genome shotgun (WGS) entry which is preliminary data.</text>
</comment>
<comment type="function">
    <text evidence="4 7">Involved in protein N-glycosylation. Essential for the second step of the dolichol-linked oligosaccharide pathway.</text>
</comment>
<comment type="catalytic activity">
    <reaction evidence="6">
        <text>an N-acetyl-alpha-D-glucosaminyl-diphospho-di-trans,poly-cis-dolichol + UDP-N-acetyl-alpha-D-glucosamine = an N,N'-diacetylchitobiosyl-diphospho-di-trans,poly-cis-dolichol + UDP + H(+)</text>
        <dbReference type="Rhea" id="RHEA:23380"/>
        <dbReference type="Rhea" id="RHEA-COMP:19507"/>
        <dbReference type="Rhea" id="RHEA-COMP:19510"/>
        <dbReference type="ChEBI" id="CHEBI:15378"/>
        <dbReference type="ChEBI" id="CHEBI:57269"/>
        <dbReference type="ChEBI" id="CHEBI:57705"/>
        <dbReference type="ChEBI" id="CHEBI:58223"/>
        <dbReference type="ChEBI" id="CHEBI:58427"/>
        <dbReference type="EC" id="2.4.1.141"/>
    </reaction>
</comment>
<evidence type="ECO:0000256" key="5">
    <source>
        <dbReference type="ARBA" id="ARBA00032061"/>
    </source>
</evidence>
<feature type="domain" description="Glycosyl transferase family 28 C-terminal" evidence="8">
    <location>
        <begin position="12"/>
        <end position="170"/>
    </location>
</feature>
<dbReference type="EMBL" id="AZGY01000001">
    <property type="protein sequence ID" value="OAA33830.1"/>
    <property type="molecule type" value="Genomic_DNA"/>
</dbReference>
<gene>
    <name evidence="7" type="primary">ALG13</name>
    <name evidence="9" type="ORF">AAL_01295</name>
</gene>
<protein>
    <recommendedName>
        <fullName evidence="3 7">UDP-N-acetylglucosamine transferase subunit ALG13</fullName>
        <ecNumber evidence="2 7">2.4.1.141</ecNumber>
    </recommendedName>
    <alternativeName>
        <fullName evidence="5 7">Asparagine-linked glycosylation protein 13</fullName>
    </alternativeName>
</protein>
<comment type="subunit">
    <text evidence="1 7">Heterodimer with ALG14 to form a functional enzyme.</text>
</comment>
<evidence type="ECO:0000256" key="7">
    <source>
        <dbReference type="RuleBase" id="RU362128"/>
    </source>
</evidence>
<comment type="similarity">
    <text evidence="7">Belongs to the glycosyltransferase 28 family.</text>
</comment>
<dbReference type="PANTHER" id="PTHR47043:SF1">
    <property type="entry name" value="UDP-N-ACETYLGLUCOSAMINE TRANSFERASE SUBUNIT ALG13"/>
    <property type="match status" value="1"/>
</dbReference>
<dbReference type="OrthoDB" id="20273at2759"/>
<evidence type="ECO:0000313" key="10">
    <source>
        <dbReference type="Proteomes" id="UP000078544"/>
    </source>
</evidence>
<evidence type="ECO:0000256" key="3">
    <source>
        <dbReference type="ARBA" id="ARBA00017468"/>
    </source>
</evidence>
<keyword evidence="7 9" id="KW-0808">Transferase</keyword>
<dbReference type="PANTHER" id="PTHR47043">
    <property type="entry name" value="UDP-N-ACETYLGLUCOSAMINE TRANSFERASE SUBUNIT ALG13"/>
    <property type="match status" value="1"/>
</dbReference>
<dbReference type="Proteomes" id="UP000078544">
    <property type="component" value="Unassembled WGS sequence"/>
</dbReference>
<dbReference type="GO" id="GO:0043541">
    <property type="term" value="C:UDP-N-acetylglucosamine transferase complex"/>
    <property type="evidence" value="ECO:0007669"/>
    <property type="project" value="TreeGrafter"/>
</dbReference>
<dbReference type="EC" id="2.4.1.141" evidence="2 7"/>
<reference evidence="9 10" key="1">
    <citation type="journal article" date="2016" name="Genome Biol. Evol.">
        <title>Divergent and convergent evolution of fungal pathogenicity.</title>
        <authorList>
            <person name="Shang Y."/>
            <person name="Xiao G."/>
            <person name="Zheng P."/>
            <person name="Cen K."/>
            <person name="Zhan S."/>
            <person name="Wang C."/>
        </authorList>
    </citation>
    <scope>NUCLEOTIDE SEQUENCE [LARGE SCALE GENOMIC DNA]</scope>
    <source>
        <strain evidence="9 10">RCEF 2490</strain>
    </source>
</reference>
<evidence type="ECO:0000256" key="1">
    <source>
        <dbReference type="ARBA" id="ARBA00011198"/>
    </source>
</evidence>
<dbReference type="SUPFAM" id="SSF53756">
    <property type="entry name" value="UDP-Glycosyltransferase/glycogen phosphorylase"/>
    <property type="match status" value="1"/>
</dbReference>
<sequence length="210" mass="23191">MAANTPPLPRYCLVTVGATTGFEALTREVLDPDFWHFLRSDGFTALHVQCGPDVAWAAKAASEAQHRLPKGFSVDVFDVKKNLKEEMLLCRARPGLRAQGVVISHAGTGTILDAWRMGLSLVVVPNTGLLNDHQSEMARHVAKQGYASVASASRLDLQEAIYKAVLLREENPTTRWPAHSIQRTDGNALRLWDIKPVEVNREEASQMSHD</sequence>
<dbReference type="InterPro" id="IPR052474">
    <property type="entry name" value="UDP-GlcNAc_transferase"/>
</dbReference>
<proteinExistence type="inferred from homology"/>
<comment type="subcellular location">
    <subcellularLocation>
        <location evidence="7">Endoplasmic reticulum</location>
    </subcellularLocation>
</comment>
<evidence type="ECO:0000256" key="2">
    <source>
        <dbReference type="ARBA" id="ARBA00012614"/>
    </source>
</evidence>
<accession>A0A166VMR3</accession>
<dbReference type="InterPro" id="IPR007235">
    <property type="entry name" value="Glyco_trans_28_C"/>
</dbReference>
<dbReference type="GO" id="GO:0004577">
    <property type="term" value="F:N-acetylglucosaminyldiphosphodolichol N-acetylglucosaminyltransferase activity"/>
    <property type="evidence" value="ECO:0007669"/>
    <property type="project" value="UniProtKB-EC"/>
</dbReference>
<dbReference type="Gene3D" id="3.40.50.2000">
    <property type="entry name" value="Glycogen Phosphorylase B"/>
    <property type="match status" value="1"/>
</dbReference>
<evidence type="ECO:0000256" key="6">
    <source>
        <dbReference type="ARBA" id="ARBA00048184"/>
    </source>
</evidence>
<dbReference type="AlphaFoldDB" id="A0A166VMR3"/>
<name>A0A166VMR3_9HYPO</name>
<dbReference type="GO" id="GO:0006488">
    <property type="term" value="P:dolichol-linked oligosaccharide biosynthetic process"/>
    <property type="evidence" value="ECO:0007669"/>
    <property type="project" value="TreeGrafter"/>
</dbReference>